<dbReference type="SUPFAM" id="SSF56925">
    <property type="entry name" value="OMPA-like"/>
    <property type="match status" value="1"/>
</dbReference>
<dbReference type="Proteomes" id="UP000186917">
    <property type="component" value="Unassembled WGS sequence"/>
</dbReference>
<feature type="signal peptide" evidence="1">
    <location>
        <begin position="1"/>
        <end position="20"/>
    </location>
</feature>
<keyword evidence="4" id="KW-1185">Reference proteome</keyword>
<accession>A0A173MQE3</accession>
<dbReference type="Gene3D" id="2.40.160.20">
    <property type="match status" value="1"/>
</dbReference>
<feature type="domain" description="DUF6089" evidence="2">
    <location>
        <begin position="23"/>
        <end position="211"/>
    </location>
</feature>
<dbReference type="InterPro" id="IPR045743">
    <property type="entry name" value="DUF6089"/>
</dbReference>
<organism evidence="3 4">
    <name type="scientific">Filimonas lacunae</name>
    <dbReference type="NCBI Taxonomy" id="477680"/>
    <lineage>
        <taxon>Bacteria</taxon>
        <taxon>Pseudomonadati</taxon>
        <taxon>Bacteroidota</taxon>
        <taxon>Chitinophagia</taxon>
        <taxon>Chitinophagales</taxon>
        <taxon>Chitinophagaceae</taxon>
        <taxon>Filimonas</taxon>
    </lineage>
</organism>
<evidence type="ECO:0000256" key="1">
    <source>
        <dbReference type="SAM" id="SignalP"/>
    </source>
</evidence>
<reference evidence="4" key="1">
    <citation type="submission" date="2017-01" db="EMBL/GenBank/DDBJ databases">
        <authorList>
            <person name="Varghese N."/>
            <person name="Submissions S."/>
        </authorList>
    </citation>
    <scope>NUCLEOTIDE SEQUENCE [LARGE SCALE GENOMIC DNA]</scope>
    <source>
        <strain evidence="4">DSM 21054</strain>
    </source>
</reference>
<sequence>MLKKIILLLTVTVLTSKANAQWLDSYVQQGEFGIAVGAAHYFGDLNTRAALNRPKFAGGIFFRKQINNYIGVKVAGTYAAVGYSDKYSKNETQRRRNLSFNSNIWELTVTGEFNFMKFYPGVEGLNYTPYVGLGIGIFSFDPYAYLGGQKYHLRQIGTEGQGSVAYPGRKPYSSTAMCIPLTLGMKYSISSAVNLFGEIGYRFTTTDYLDDVSTTYAPDAFPTTSTGDPSIGYLLQDRSYETGSMIGIKGRQRGNSSQNDSYVTLLLGVSFNISTYKCPSPNPR</sequence>
<dbReference type="AlphaFoldDB" id="A0A173MQE3"/>
<feature type="chain" id="PRO_5030023282" description="DUF6089 domain-containing protein" evidence="1">
    <location>
        <begin position="21"/>
        <end position="284"/>
    </location>
</feature>
<dbReference type="KEGG" id="fln:FLA_5936"/>
<dbReference type="EMBL" id="FTOR01000001">
    <property type="protein sequence ID" value="SIS80460.1"/>
    <property type="molecule type" value="Genomic_DNA"/>
</dbReference>
<dbReference type="OrthoDB" id="654178at2"/>
<name>A0A173MQE3_9BACT</name>
<dbReference type="RefSeq" id="WP_076376800.1">
    <property type="nucleotide sequence ID" value="NZ_AP017422.1"/>
</dbReference>
<dbReference type="STRING" id="477680.SAMN05421788_1011316"/>
<proteinExistence type="predicted"/>
<keyword evidence="1" id="KW-0732">Signal</keyword>
<protein>
    <recommendedName>
        <fullName evidence="2">DUF6089 domain-containing protein</fullName>
    </recommendedName>
</protein>
<evidence type="ECO:0000313" key="3">
    <source>
        <dbReference type="EMBL" id="SIS80460.1"/>
    </source>
</evidence>
<evidence type="ECO:0000259" key="2">
    <source>
        <dbReference type="Pfam" id="PF19573"/>
    </source>
</evidence>
<dbReference type="Pfam" id="PF19573">
    <property type="entry name" value="DUF6089"/>
    <property type="match status" value="1"/>
</dbReference>
<evidence type="ECO:0000313" key="4">
    <source>
        <dbReference type="Proteomes" id="UP000186917"/>
    </source>
</evidence>
<dbReference type="InterPro" id="IPR011250">
    <property type="entry name" value="OMP/PagP_B-barrel"/>
</dbReference>
<gene>
    <name evidence="3" type="ORF">SAMN05421788_1011316</name>
</gene>